<organism evidence="2 3">
    <name type="scientific">Streblomastix strix</name>
    <dbReference type="NCBI Taxonomy" id="222440"/>
    <lineage>
        <taxon>Eukaryota</taxon>
        <taxon>Metamonada</taxon>
        <taxon>Preaxostyla</taxon>
        <taxon>Oxymonadida</taxon>
        <taxon>Streblomastigidae</taxon>
        <taxon>Streblomastix</taxon>
    </lineage>
</organism>
<evidence type="ECO:0000256" key="1">
    <source>
        <dbReference type="SAM" id="MobiDB-lite"/>
    </source>
</evidence>
<feature type="compositionally biased region" description="Basic and acidic residues" evidence="1">
    <location>
        <begin position="263"/>
        <end position="277"/>
    </location>
</feature>
<gene>
    <name evidence="2" type="ORF">EZS28_026727</name>
</gene>
<feature type="compositionally biased region" description="Acidic residues" evidence="1">
    <location>
        <begin position="278"/>
        <end position="288"/>
    </location>
</feature>
<evidence type="ECO:0000313" key="2">
    <source>
        <dbReference type="EMBL" id="KAA6377749.1"/>
    </source>
</evidence>
<name>A0A5J4V4P6_9EUKA</name>
<feature type="region of interest" description="Disordered" evidence="1">
    <location>
        <begin position="204"/>
        <end position="223"/>
    </location>
</feature>
<evidence type="ECO:0000313" key="3">
    <source>
        <dbReference type="Proteomes" id="UP000324800"/>
    </source>
</evidence>
<dbReference type="OrthoDB" id="8039770at2759"/>
<reference evidence="2 3" key="1">
    <citation type="submission" date="2019-03" db="EMBL/GenBank/DDBJ databases">
        <title>Single cell metagenomics reveals metabolic interactions within the superorganism composed of flagellate Streblomastix strix and complex community of Bacteroidetes bacteria on its surface.</title>
        <authorList>
            <person name="Treitli S.C."/>
            <person name="Kolisko M."/>
            <person name="Husnik F."/>
            <person name="Keeling P."/>
            <person name="Hampl V."/>
        </authorList>
    </citation>
    <scope>NUCLEOTIDE SEQUENCE [LARGE SCALE GENOMIC DNA]</scope>
    <source>
        <strain evidence="2">ST1C</strain>
    </source>
</reference>
<feature type="compositionally biased region" description="Polar residues" evidence="1">
    <location>
        <begin position="164"/>
        <end position="181"/>
    </location>
</feature>
<accession>A0A5J4V4P6</accession>
<dbReference type="AlphaFoldDB" id="A0A5J4V4P6"/>
<dbReference type="EMBL" id="SNRW01009607">
    <property type="protein sequence ID" value="KAA6377749.1"/>
    <property type="molecule type" value="Genomic_DNA"/>
</dbReference>
<proteinExistence type="predicted"/>
<feature type="region of interest" description="Disordered" evidence="1">
    <location>
        <begin position="1"/>
        <end position="69"/>
    </location>
</feature>
<feature type="region of interest" description="Disordered" evidence="1">
    <location>
        <begin position="325"/>
        <end position="406"/>
    </location>
</feature>
<feature type="region of interest" description="Disordered" evidence="1">
    <location>
        <begin position="163"/>
        <end position="196"/>
    </location>
</feature>
<sequence>MQKDPIENHSDRNSTWTEDEVPQHHVATPQYKQPAQQTQIIQQIQVQPKQQASVQVPKKKVRIDQPPIQDDIDEQETIQEKLAALQKEKEKYSISDSNNEQQQVIGEIDNNNKLTPNQAQKQLQEMIQQSIFSETVKQQKQTVRAKVQQRIVSLLPRMIITGMNKDQPNIQTQLPSSSTQKPTHRSEVKQSKKQAERELELFQASQQRQQYKNTNLNNTNIETPDIQRTIGQLTGLQPSSGAKNLGLYAGPRQKEAGSISANNRERTEPQINEGHEDNAEEEEDEQTDEAALNQNKDYRVNIISQPYQKEKDNLGPAPVGVLEKLKQRKESKNSKTEGLNASDEPSQGSNAQAQTKSTFKVPKPKRSIAPDRAGTLQPGEVSVEISPWNRQEERADGNGSSGDGRKDWKIVIQREKRWNGGKDQQIHINMETNRERRFHKYWILFEIQRLEQLIKIKGKQNDNPIQGNIRREESLSRNVKGRVGRRNSNSNLTRPSEMVEPYILDKETQWNMEKDSGCNYAYKAMPFGTKHSPIFFAEAIESMLRQI</sequence>
<comment type="caution">
    <text evidence="2">The sequence shown here is derived from an EMBL/GenBank/DDBJ whole genome shotgun (WGS) entry which is preliminary data.</text>
</comment>
<protein>
    <submittedName>
        <fullName evidence="2">Uncharacterized protein</fullName>
    </submittedName>
</protein>
<feature type="compositionally biased region" description="Basic and acidic residues" evidence="1">
    <location>
        <begin position="325"/>
        <end position="335"/>
    </location>
</feature>
<dbReference type="Proteomes" id="UP000324800">
    <property type="component" value="Unassembled WGS sequence"/>
</dbReference>
<feature type="compositionally biased region" description="Low complexity" evidence="1">
    <location>
        <begin position="27"/>
        <end position="56"/>
    </location>
</feature>
<feature type="compositionally biased region" description="Basic and acidic residues" evidence="1">
    <location>
        <begin position="184"/>
        <end position="196"/>
    </location>
</feature>
<feature type="compositionally biased region" description="Polar residues" evidence="1">
    <location>
        <begin position="204"/>
        <end position="222"/>
    </location>
</feature>
<feature type="region of interest" description="Disordered" evidence="1">
    <location>
        <begin position="234"/>
        <end position="299"/>
    </location>
</feature>
<feature type="compositionally biased region" description="Basic and acidic residues" evidence="1">
    <location>
        <begin position="1"/>
        <end position="12"/>
    </location>
</feature>
<feature type="compositionally biased region" description="Polar residues" evidence="1">
    <location>
        <begin position="336"/>
        <end position="358"/>
    </location>
</feature>